<proteinExistence type="predicted"/>
<gene>
    <name evidence="1" type="ORF">F8M41_020111</name>
</gene>
<name>A0A8H4EJX4_GIGMA</name>
<protein>
    <submittedName>
        <fullName evidence="1">Uncharacterized protein</fullName>
    </submittedName>
</protein>
<reference evidence="1 2" key="1">
    <citation type="journal article" date="2019" name="Environ. Microbiol.">
        <title>At the nexus of three kingdoms: the genome of the mycorrhizal fungus Gigaspora margarita provides insights into plant, endobacterial and fungal interactions.</title>
        <authorList>
            <person name="Venice F."/>
            <person name="Ghignone S."/>
            <person name="Salvioli di Fossalunga A."/>
            <person name="Amselem J."/>
            <person name="Novero M."/>
            <person name="Xianan X."/>
            <person name="Sedzielewska Toro K."/>
            <person name="Morin E."/>
            <person name="Lipzen A."/>
            <person name="Grigoriev I.V."/>
            <person name="Henrissat B."/>
            <person name="Martin F.M."/>
            <person name="Bonfante P."/>
        </authorList>
    </citation>
    <scope>NUCLEOTIDE SEQUENCE [LARGE SCALE GENOMIC DNA]</scope>
    <source>
        <strain evidence="1 2">BEG34</strain>
    </source>
</reference>
<keyword evidence="2" id="KW-1185">Reference proteome</keyword>
<dbReference type="AlphaFoldDB" id="A0A8H4EJX4"/>
<sequence>MKKKLEEELQHFINEIINNLLAEKCQELNKIDKLIEKQNNTTNKMKKCSQCFTSKIDNKKHNCSNCNAKLPTLTSINQASSSQQPLVSESENIIKQ</sequence>
<dbReference type="Proteomes" id="UP000439903">
    <property type="component" value="Unassembled WGS sequence"/>
</dbReference>
<accession>A0A8H4EJX4</accession>
<evidence type="ECO:0000313" key="1">
    <source>
        <dbReference type="EMBL" id="KAF0501207.1"/>
    </source>
</evidence>
<evidence type="ECO:0000313" key="2">
    <source>
        <dbReference type="Proteomes" id="UP000439903"/>
    </source>
</evidence>
<organism evidence="1 2">
    <name type="scientific">Gigaspora margarita</name>
    <dbReference type="NCBI Taxonomy" id="4874"/>
    <lineage>
        <taxon>Eukaryota</taxon>
        <taxon>Fungi</taxon>
        <taxon>Fungi incertae sedis</taxon>
        <taxon>Mucoromycota</taxon>
        <taxon>Glomeromycotina</taxon>
        <taxon>Glomeromycetes</taxon>
        <taxon>Diversisporales</taxon>
        <taxon>Gigasporaceae</taxon>
        <taxon>Gigaspora</taxon>
    </lineage>
</organism>
<comment type="caution">
    <text evidence="1">The sequence shown here is derived from an EMBL/GenBank/DDBJ whole genome shotgun (WGS) entry which is preliminary data.</text>
</comment>
<dbReference type="EMBL" id="WTPW01000542">
    <property type="protein sequence ID" value="KAF0501207.1"/>
    <property type="molecule type" value="Genomic_DNA"/>
</dbReference>
<dbReference type="OrthoDB" id="2463253at2759"/>